<dbReference type="GO" id="GO:0038023">
    <property type="term" value="F:signaling receptor activity"/>
    <property type="evidence" value="ECO:0000318"/>
    <property type="project" value="GO_Central"/>
</dbReference>
<dbReference type="SUPFAM" id="SSF53850">
    <property type="entry name" value="Periplasmic binding protein-like II"/>
    <property type="match status" value="1"/>
</dbReference>
<dbReference type="SUPFAM" id="SSF53822">
    <property type="entry name" value="Periplasmic binding protein-like I"/>
    <property type="match status" value="1"/>
</dbReference>
<evidence type="ECO:0000256" key="11">
    <source>
        <dbReference type="ARBA" id="ARBA00023286"/>
    </source>
</evidence>
<comment type="similarity">
    <text evidence="2 13">Belongs to the glutamate-gated ion channel (TC 1.A.10.1) family.</text>
</comment>
<keyword evidence="10" id="KW-0325">Glycoprotein</keyword>
<dbReference type="InterPro" id="IPR015683">
    <property type="entry name" value="Ionotropic_Glu_rcpt"/>
</dbReference>
<comment type="subcellular location">
    <subcellularLocation>
        <location evidence="1">Membrane</location>
        <topology evidence="1">Multi-pass membrane protein</topology>
    </subcellularLocation>
</comment>
<dbReference type="InterPro" id="IPR028082">
    <property type="entry name" value="Peripla_BP_I"/>
</dbReference>
<name>A0A6P9ECN1_JUGRE</name>
<dbReference type="FunFam" id="3.40.190.10:FF:000039">
    <property type="entry name" value="Glutamate receptor"/>
    <property type="match status" value="1"/>
</dbReference>
<keyword evidence="7 13" id="KW-0406">Ion transport</keyword>
<dbReference type="CDD" id="cd19990">
    <property type="entry name" value="PBP1_GABAb_receptor_plant"/>
    <property type="match status" value="1"/>
</dbReference>
<evidence type="ECO:0000256" key="10">
    <source>
        <dbReference type="ARBA" id="ARBA00023180"/>
    </source>
</evidence>
<evidence type="ECO:0000313" key="14">
    <source>
        <dbReference type="Proteomes" id="UP000235220"/>
    </source>
</evidence>
<evidence type="ECO:0000256" key="8">
    <source>
        <dbReference type="ARBA" id="ARBA00023136"/>
    </source>
</evidence>
<keyword evidence="4" id="KW-0812">Transmembrane</keyword>
<keyword evidence="14" id="KW-1185">Reference proteome</keyword>
<dbReference type="Pfam" id="PF00060">
    <property type="entry name" value="Lig_chan"/>
    <property type="match status" value="1"/>
</dbReference>
<dbReference type="Gene3D" id="3.40.50.2300">
    <property type="match status" value="2"/>
</dbReference>
<dbReference type="AlphaFoldDB" id="A0A6P9ECN1"/>
<dbReference type="OrthoDB" id="5984008at2759"/>
<dbReference type="CDD" id="cd13686">
    <property type="entry name" value="GluR_Plant"/>
    <property type="match status" value="1"/>
</dbReference>
<gene>
    <name evidence="15" type="primary">LOC109016003</name>
</gene>
<dbReference type="Proteomes" id="UP000235220">
    <property type="component" value="Chromosome 4"/>
</dbReference>
<dbReference type="Pfam" id="PF01094">
    <property type="entry name" value="ANF_receptor"/>
    <property type="match status" value="1"/>
</dbReference>
<keyword evidence="11 13" id="KW-1071">Ligand-gated ion channel</keyword>
<keyword evidence="3 13" id="KW-0813">Transport</keyword>
<dbReference type="Gramene" id="Jr04_16300_p1">
    <property type="protein sequence ID" value="cds.Jr04_16300_p1"/>
    <property type="gene ID" value="Jr04_16300"/>
</dbReference>
<evidence type="ECO:0000313" key="15">
    <source>
        <dbReference type="RefSeq" id="XP_035545179.1"/>
    </source>
</evidence>
<evidence type="ECO:0000256" key="13">
    <source>
        <dbReference type="PIRNR" id="PIRNR037090"/>
    </source>
</evidence>
<accession>A0A6P9ECN1</accession>
<proteinExistence type="inferred from homology"/>
<evidence type="ECO:0000256" key="4">
    <source>
        <dbReference type="ARBA" id="ARBA00022692"/>
    </source>
</evidence>
<keyword evidence="5" id="KW-0732">Signal</keyword>
<evidence type="ECO:0000256" key="1">
    <source>
        <dbReference type="ARBA" id="ARBA00004141"/>
    </source>
</evidence>
<evidence type="ECO:0000256" key="12">
    <source>
        <dbReference type="ARBA" id="ARBA00023303"/>
    </source>
</evidence>
<protein>
    <recommendedName>
        <fullName evidence="13">Glutamate receptor</fullName>
    </recommendedName>
</protein>
<dbReference type="InterPro" id="IPR044440">
    <property type="entry name" value="GABAb_receptor_plant_PBP1"/>
</dbReference>
<dbReference type="InterPro" id="IPR001828">
    <property type="entry name" value="ANF_lig-bd_rcpt"/>
</dbReference>
<keyword evidence="8 13" id="KW-0472">Membrane</keyword>
<dbReference type="FunFam" id="3.40.190.10:FF:000054">
    <property type="entry name" value="Glutamate receptor"/>
    <property type="match status" value="1"/>
</dbReference>
<evidence type="ECO:0000256" key="3">
    <source>
        <dbReference type="ARBA" id="ARBA00022448"/>
    </source>
</evidence>
<dbReference type="InterPro" id="IPR017103">
    <property type="entry name" value="Iontropic_Glu_rcpt_pln"/>
</dbReference>
<dbReference type="FunFam" id="3.40.50.2300:FF:000188">
    <property type="entry name" value="Glutamate receptor"/>
    <property type="match status" value="1"/>
</dbReference>
<dbReference type="FunFam" id="1.10.287.70:FF:000037">
    <property type="entry name" value="Glutamate receptor"/>
    <property type="match status" value="1"/>
</dbReference>
<dbReference type="PIRSF" id="PIRSF037090">
    <property type="entry name" value="Iontro_Glu-like_rcpt_pln"/>
    <property type="match status" value="1"/>
</dbReference>
<evidence type="ECO:0000256" key="9">
    <source>
        <dbReference type="ARBA" id="ARBA00023170"/>
    </source>
</evidence>
<keyword evidence="6" id="KW-1133">Transmembrane helix</keyword>
<reference evidence="15" key="1">
    <citation type="submission" date="2025-08" db="UniProtKB">
        <authorList>
            <consortium name="RefSeq"/>
        </authorList>
    </citation>
    <scope>IDENTIFICATION</scope>
    <source>
        <tissue evidence="15">Leaves</tissue>
    </source>
</reference>
<evidence type="ECO:0000256" key="7">
    <source>
        <dbReference type="ARBA" id="ARBA00023065"/>
    </source>
</evidence>
<keyword evidence="9 13" id="KW-0675">Receptor</keyword>
<dbReference type="GO" id="GO:0005886">
    <property type="term" value="C:plasma membrane"/>
    <property type="evidence" value="ECO:0000318"/>
    <property type="project" value="GO_Central"/>
</dbReference>
<organism evidence="14 15">
    <name type="scientific">Juglans regia</name>
    <name type="common">English walnut</name>
    <dbReference type="NCBI Taxonomy" id="51240"/>
    <lineage>
        <taxon>Eukaryota</taxon>
        <taxon>Viridiplantae</taxon>
        <taxon>Streptophyta</taxon>
        <taxon>Embryophyta</taxon>
        <taxon>Tracheophyta</taxon>
        <taxon>Spermatophyta</taxon>
        <taxon>Magnoliopsida</taxon>
        <taxon>eudicotyledons</taxon>
        <taxon>Gunneridae</taxon>
        <taxon>Pentapetalae</taxon>
        <taxon>rosids</taxon>
        <taxon>fabids</taxon>
        <taxon>Fagales</taxon>
        <taxon>Juglandaceae</taxon>
        <taxon>Juglans</taxon>
    </lineage>
</organism>
<dbReference type="SMART" id="SM00079">
    <property type="entry name" value="PBPe"/>
    <property type="match status" value="1"/>
</dbReference>
<dbReference type="InterPro" id="IPR019594">
    <property type="entry name" value="Glu/Gly-bd"/>
</dbReference>
<comment type="function">
    <text evidence="13">Glutamate-gated receptor that probably acts as non-selective cation channel.</text>
</comment>
<dbReference type="KEGG" id="jre:109016003"/>
<evidence type="ECO:0000256" key="2">
    <source>
        <dbReference type="ARBA" id="ARBA00008685"/>
    </source>
</evidence>
<dbReference type="Pfam" id="PF10613">
    <property type="entry name" value="Lig_chan-Glu_bd"/>
    <property type="match status" value="1"/>
</dbReference>
<dbReference type="RefSeq" id="XP_035545179.1">
    <property type="nucleotide sequence ID" value="XM_035689286.1"/>
</dbReference>
<evidence type="ECO:0000256" key="5">
    <source>
        <dbReference type="ARBA" id="ARBA00022729"/>
    </source>
</evidence>
<keyword evidence="12 13" id="KW-0407">Ion channel</keyword>
<evidence type="ECO:0000256" key="6">
    <source>
        <dbReference type="ARBA" id="ARBA00022989"/>
    </source>
</evidence>
<dbReference type="InterPro" id="IPR001320">
    <property type="entry name" value="Iontro_rcpt_C"/>
</dbReference>
<dbReference type="Gene3D" id="3.40.190.10">
    <property type="entry name" value="Periplasmic binding protein-like II"/>
    <property type="match status" value="2"/>
</dbReference>
<dbReference type="Gene3D" id="1.10.287.70">
    <property type="match status" value="1"/>
</dbReference>
<sequence>MEIAVQNYNTNSKSHQVSLHFRHALRSVTSAEEMIRDQKVKVIIGMHTWPEAAMVADVGRQARVPVISFAAPAINPPLMPLIWPFLVQMAKNGSEQVQCIADIVHAYNWQRVIAIYEDEGYGSNAGMLALLSEALQNVGSEIEYRLVLPPFSSVNDPGRVVQEELIKLHKTQSRVFIVVDSSLEMATYLFREAKQMGLVGRDSAWIISDSITSLLDSVNNSVISSMEGAIGIKTYYSEIGNAEYGDFYAHFRKVFRAEYPEEDNSHPGIYALRAYDSIRVVTQAIARMATNTSNPKILLDNMLSSNFSGLSGKIHFEGGQLVDSSTLRIVNVIGKRYKEIDFWTPEFGFSLISPSIEKGEEKNGRGNVDSNSANTLSGPVTWPGNLKRTPTGWEMPTDAKPLKIAVPGRATFDKFVKVKYGEKPNQNKYDGFCIQIFYMVRDLLGYHLPYEFEAHNGSYDDLITGVYNKTYDAVIGDFTILAKRLQYVDFTLPYADSSLEMMVPAKPEWSALMFTVPFTWELWLVTGAILIYTMLVVWFLEHQSNPEFSGPWKSQISTALWFTISSLFFAHREKIHNNSTRVVIVVWLFVVLVLTSSYTASLSSMLTVQQFQPTFTDIQSLKKNNLKVGCSGNSFVRKYMENVLNFSSENIVNVSNEYMYLEEFQFNNIAAAFLELPYQKVFLNKYCKGYSGTMPINRYGGLAFAFQKGSPIVKDFSEAILKLSESGELKSLEDKWLTPSHECSTNLTSNTPNSLRLQSFLVLYLISFSTSTICLLLSLIHFLVNHRRHQDAYEGNVTPCDESAWKNVVRLVRYFEIHKRGRDESAWKKAVELIRVFHTKNLGRAPILPGA</sequence>
<dbReference type="GeneID" id="109016003"/>
<dbReference type="GO" id="GO:0015276">
    <property type="term" value="F:ligand-gated monoatomic ion channel activity"/>
    <property type="evidence" value="ECO:0000318"/>
    <property type="project" value="GO_Central"/>
</dbReference>
<dbReference type="PANTHER" id="PTHR18966">
    <property type="entry name" value="IONOTROPIC GLUTAMATE RECEPTOR"/>
    <property type="match status" value="1"/>
</dbReference>